<dbReference type="SMART" id="SM00822">
    <property type="entry name" value="PKS_KR"/>
    <property type="match status" value="1"/>
</dbReference>
<reference evidence="4 5" key="1">
    <citation type="submission" date="2018-12" db="EMBL/GenBank/DDBJ databases">
        <title>Draft genome sequence of Embleya hyalina NBRC 13850T.</title>
        <authorList>
            <person name="Komaki H."/>
            <person name="Hosoyama A."/>
            <person name="Kimura A."/>
            <person name="Ichikawa N."/>
            <person name="Tamura T."/>
        </authorList>
    </citation>
    <scope>NUCLEOTIDE SEQUENCE [LARGE SCALE GENOMIC DNA]</scope>
    <source>
        <strain evidence="4 5">NBRC 13850</strain>
    </source>
</reference>
<dbReference type="InterPro" id="IPR020904">
    <property type="entry name" value="Sc_DH/Rdtase_CS"/>
</dbReference>
<dbReference type="AlphaFoldDB" id="A0A401YMA9"/>
<evidence type="ECO:0000313" key="4">
    <source>
        <dbReference type="EMBL" id="GCD95728.1"/>
    </source>
</evidence>
<evidence type="ECO:0000256" key="1">
    <source>
        <dbReference type="ARBA" id="ARBA00006484"/>
    </source>
</evidence>
<comment type="caution">
    <text evidence="4">The sequence shown here is derived from an EMBL/GenBank/DDBJ whole genome shotgun (WGS) entry which is preliminary data.</text>
</comment>
<keyword evidence="5" id="KW-1185">Reference proteome</keyword>
<sequence length="248" mass="25578">MARTTRPVAVVTGGSRGIGRAVVKRLAEDGFDVVFCHRSRPDAAAEVVAEAGAAGATVVAHRADVRDPHEARALVAVADALPGPLSTLVTCAGIVRDGPLARMSDDDWDEVIRTNLDGTYHVCRAAALALMRHGAGCILTLSSIAAAHGSAGQSNYAASKAGIVGFTTSLARELGRFGVRSNVVAPGLIGTDLTAELPDAARASIVDRVPLRRPGTPEEVADLVSFLASDRARYINGQVIGVDGGLLL</sequence>
<dbReference type="PRINTS" id="PR00081">
    <property type="entry name" value="GDHRDH"/>
</dbReference>
<dbReference type="PROSITE" id="PS00061">
    <property type="entry name" value="ADH_SHORT"/>
    <property type="match status" value="1"/>
</dbReference>
<dbReference type="FunFam" id="3.40.50.720:FF:000173">
    <property type="entry name" value="3-oxoacyl-[acyl-carrier protein] reductase"/>
    <property type="match status" value="1"/>
</dbReference>
<dbReference type="SUPFAM" id="SSF51735">
    <property type="entry name" value="NAD(P)-binding Rossmann-fold domains"/>
    <property type="match status" value="1"/>
</dbReference>
<evidence type="ECO:0000259" key="3">
    <source>
        <dbReference type="SMART" id="SM00822"/>
    </source>
</evidence>
<organism evidence="4 5">
    <name type="scientific">Embleya hyalina</name>
    <dbReference type="NCBI Taxonomy" id="516124"/>
    <lineage>
        <taxon>Bacteria</taxon>
        <taxon>Bacillati</taxon>
        <taxon>Actinomycetota</taxon>
        <taxon>Actinomycetes</taxon>
        <taxon>Kitasatosporales</taxon>
        <taxon>Streptomycetaceae</taxon>
        <taxon>Embleya</taxon>
    </lineage>
</organism>
<comment type="similarity">
    <text evidence="1">Belongs to the short-chain dehydrogenases/reductases (SDR) family.</text>
</comment>
<dbReference type="OrthoDB" id="9804774at2"/>
<dbReference type="Gene3D" id="3.40.50.720">
    <property type="entry name" value="NAD(P)-binding Rossmann-like Domain"/>
    <property type="match status" value="1"/>
</dbReference>
<dbReference type="RefSeq" id="WP_126637826.1">
    <property type="nucleotide sequence ID" value="NZ_BIFH01000018.1"/>
</dbReference>
<evidence type="ECO:0000256" key="2">
    <source>
        <dbReference type="ARBA" id="ARBA00023002"/>
    </source>
</evidence>
<evidence type="ECO:0000313" key="5">
    <source>
        <dbReference type="Proteomes" id="UP000286931"/>
    </source>
</evidence>
<accession>A0A401YMA9</accession>
<dbReference type="InterPro" id="IPR036291">
    <property type="entry name" value="NAD(P)-bd_dom_sf"/>
</dbReference>
<feature type="domain" description="Ketoreductase" evidence="3">
    <location>
        <begin position="7"/>
        <end position="192"/>
    </location>
</feature>
<dbReference type="NCBIfam" id="NF009466">
    <property type="entry name" value="PRK12826.1-2"/>
    <property type="match status" value="1"/>
</dbReference>
<dbReference type="EMBL" id="BIFH01000018">
    <property type="protein sequence ID" value="GCD95728.1"/>
    <property type="molecule type" value="Genomic_DNA"/>
</dbReference>
<name>A0A401YMA9_9ACTN</name>
<dbReference type="InterPro" id="IPR002347">
    <property type="entry name" value="SDR_fam"/>
</dbReference>
<dbReference type="Pfam" id="PF13561">
    <property type="entry name" value="adh_short_C2"/>
    <property type="match status" value="1"/>
</dbReference>
<proteinExistence type="inferred from homology"/>
<gene>
    <name evidence="4" type="primary">fabG_4</name>
    <name evidence="4" type="ORF">EHYA_03411</name>
</gene>
<dbReference type="PRINTS" id="PR00080">
    <property type="entry name" value="SDRFAMILY"/>
</dbReference>
<dbReference type="PANTHER" id="PTHR42760:SF133">
    <property type="entry name" value="3-OXOACYL-[ACYL-CARRIER-PROTEIN] REDUCTASE"/>
    <property type="match status" value="1"/>
</dbReference>
<dbReference type="GO" id="GO:0016616">
    <property type="term" value="F:oxidoreductase activity, acting on the CH-OH group of donors, NAD or NADP as acceptor"/>
    <property type="evidence" value="ECO:0007669"/>
    <property type="project" value="UniProtKB-ARBA"/>
</dbReference>
<dbReference type="Proteomes" id="UP000286931">
    <property type="component" value="Unassembled WGS sequence"/>
</dbReference>
<protein>
    <submittedName>
        <fullName evidence="4">3-oxoacyl-[acyl-carrier-protein] reductase</fullName>
    </submittedName>
</protein>
<dbReference type="PANTHER" id="PTHR42760">
    <property type="entry name" value="SHORT-CHAIN DEHYDROGENASES/REDUCTASES FAMILY MEMBER"/>
    <property type="match status" value="1"/>
</dbReference>
<dbReference type="InterPro" id="IPR057326">
    <property type="entry name" value="KR_dom"/>
</dbReference>
<keyword evidence="2" id="KW-0560">Oxidoreductase</keyword>